<organism evidence="1 2">
    <name type="scientific">Flavobacterium nackdongense</name>
    <dbReference type="NCBI Taxonomy" id="2547394"/>
    <lineage>
        <taxon>Bacteria</taxon>
        <taxon>Pseudomonadati</taxon>
        <taxon>Bacteroidota</taxon>
        <taxon>Flavobacteriia</taxon>
        <taxon>Flavobacteriales</taxon>
        <taxon>Flavobacteriaceae</taxon>
        <taxon>Flavobacterium</taxon>
    </lineage>
</organism>
<dbReference type="AlphaFoldDB" id="A0A4P6Y678"/>
<keyword evidence="2" id="KW-1185">Reference proteome</keyword>
<gene>
    <name evidence="1" type="ORF">E1750_03000</name>
</gene>
<dbReference type="KEGG" id="fnk:E1750_03000"/>
<sequence>MEIEIYKTKENTTEVRVLFQKETVWLNQAQLAELFEKDRTVVSKHIRNIFKEGELEEKVVCAKFAHTTQHGAVKGKTQEAISNYYNLDVIIYQYRKKQGICCIL</sequence>
<dbReference type="PANTHER" id="PTHR35810">
    <property type="entry name" value="CYTOPLASMIC PROTEIN-RELATED"/>
    <property type="match status" value="1"/>
</dbReference>
<proteinExistence type="predicted"/>
<protein>
    <recommendedName>
        <fullName evidence="3">Cell filamentation protein Fic</fullName>
    </recommendedName>
</protein>
<evidence type="ECO:0000313" key="2">
    <source>
        <dbReference type="Proteomes" id="UP000291124"/>
    </source>
</evidence>
<dbReference type="RefSeq" id="WP_133275340.1">
    <property type="nucleotide sequence ID" value="NZ_CP037933.1"/>
</dbReference>
<reference evidence="2" key="1">
    <citation type="submission" date="2019-03" db="EMBL/GenBank/DDBJ databases">
        <title>Flavobacterium sp.</title>
        <authorList>
            <person name="Kim H."/>
        </authorList>
    </citation>
    <scope>NUCLEOTIDE SEQUENCE [LARGE SCALE GENOMIC DNA]</scope>
    <source>
        <strain evidence="2">GS13</strain>
    </source>
</reference>
<dbReference type="OrthoDB" id="9802752at2"/>
<dbReference type="EMBL" id="CP037933">
    <property type="protein sequence ID" value="QBN17809.1"/>
    <property type="molecule type" value="Genomic_DNA"/>
</dbReference>
<accession>A0A4P6Y678</accession>
<evidence type="ECO:0008006" key="3">
    <source>
        <dbReference type="Google" id="ProtNLM"/>
    </source>
</evidence>
<dbReference type="Proteomes" id="UP000291124">
    <property type="component" value="Chromosome"/>
</dbReference>
<evidence type="ECO:0000313" key="1">
    <source>
        <dbReference type="EMBL" id="QBN17809.1"/>
    </source>
</evidence>
<dbReference type="PANTHER" id="PTHR35810:SF1">
    <property type="entry name" value="CYTOPLASMIC PROTEIN"/>
    <property type="match status" value="1"/>
</dbReference>
<name>A0A4P6Y678_9FLAO</name>